<accession>V8I6Z5</accession>
<organism evidence="1 2">
    <name type="scientific">Streptococcus mitis 21/39</name>
    <dbReference type="NCBI Taxonomy" id="1415765"/>
    <lineage>
        <taxon>Bacteria</taxon>
        <taxon>Bacillati</taxon>
        <taxon>Bacillota</taxon>
        <taxon>Bacilli</taxon>
        <taxon>Lactobacillales</taxon>
        <taxon>Streptococcaceae</taxon>
        <taxon>Streptococcus</taxon>
        <taxon>Streptococcus mitis group</taxon>
    </lineage>
</organism>
<proteinExistence type="predicted"/>
<name>V8I6Z5_STRMT</name>
<gene>
    <name evidence="1" type="ORF">U757_07070</name>
</gene>
<protein>
    <submittedName>
        <fullName evidence="1">Uncharacterized protein</fullName>
    </submittedName>
</protein>
<reference evidence="1 2" key="1">
    <citation type="submission" date="2013-11" db="EMBL/GenBank/DDBJ databases">
        <title>Genome sequencing of Streptococcus mitis strains.</title>
        <authorList>
            <person name="Ikryannikova L.N."/>
            <person name="Ilina E.N."/>
            <person name="Kostryukova E.S."/>
            <person name="Karpova I.Y."/>
            <person name="Semashko T.A."/>
            <person name="Larin A.K."/>
            <person name="Ischenko D.S."/>
            <person name="Savinova T.A."/>
            <person name="Dubovickaya V.A."/>
            <person name="Sidorenko S.V."/>
            <person name="Govorun V.M."/>
        </authorList>
    </citation>
    <scope>NUCLEOTIDE SEQUENCE [LARGE SCALE GENOMIC DNA]</scope>
    <source>
        <strain evidence="1 2">21/39</strain>
    </source>
</reference>
<comment type="caution">
    <text evidence="1">The sequence shown here is derived from an EMBL/GenBank/DDBJ whole genome shotgun (WGS) entry which is preliminary data.</text>
</comment>
<dbReference type="EMBL" id="AYRR01000008">
    <property type="protein sequence ID" value="ETD96062.1"/>
    <property type="molecule type" value="Genomic_DNA"/>
</dbReference>
<dbReference type="AlphaFoldDB" id="V8I6Z5"/>
<sequence length="29" mass="3434">MIVIENKSTTQLDTLVFRDHYCDEDGNEF</sequence>
<evidence type="ECO:0000313" key="2">
    <source>
        <dbReference type="Proteomes" id="UP000018717"/>
    </source>
</evidence>
<evidence type="ECO:0000313" key="1">
    <source>
        <dbReference type="EMBL" id="ETD96062.1"/>
    </source>
</evidence>
<dbReference type="Proteomes" id="UP000018717">
    <property type="component" value="Unassembled WGS sequence"/>
</dbReference>